<accession>A0AAE0KVK9</accession>
<gene>
    <name evidence="2" type="ORF">CYMTET_28804</name>
</gene>
<dbReference type="Proteomes" id="UP001190700">
    <property type="component" value="Unassembled WGS sequence"/>
</dbReference>
<dbReference type="EMBL" id="LGRX02016286">
    <property type="protein sequence ID" value="KAK3262337.1"/>
    <property type="molecule type" value="Genomic_DNA"/>
</dbReference>
<reference evidence="2 3" key="1">
    <citation type="journal article" date="2015" name="Genome Biol. Evol.">
        <title>Comparative Genomics of a Bacterivorous Green Alga Reveals Evolutionary Causalities and Consequences of Phago-Mixotrophic Mode of Nutrition.</title>
        <authorList>
            <person name="Burns J.A."/>
            <person name="Paasch A."/>
            <person name="Narechania A."/>
            <person name="Kim E."/>
        </authorList>
    </citation>
    <scope>NUCLEOTIDE SEQUENCE [LARGE SCALE GENOMIC DNA]</scope>
    <source>
        <strain evidence="2 3">PLY_AMNH</strain>
    </source>
</reference>
<name>A0AAE0KVK9_9CHLO</name>
<keyword evidence="3" id="KW-1185">Reference proteome</keyword>
<protein>
    <submittedName>
        <fullName evidence="2">Uncharacterized protein</fullName>
    </submittedName>
</protein>
<dbReference type="AlphaFoldDB" id="A0AAE0KVK9"/>
<organism evidence="2 3">
    <name type="scientific">Cymbomonas tetramitiformis</name>
    <dbReference type="NCBI Taxonomy" id="36881"/>
    <lineage>
        <taxon>Eukaryota</taxon>
        <taxon>Viridiplantae</taxon>
        <taxon>Chlorophyta</taxon>
        <taxon>Pyramimonadophyceae</taxon>
        <taxon>Pyramimonadales</taxon>
        <taxon>Pyramimonadaceae</taxon>
        <taxon>Cymbomonas</taxon>
    </lineage>
</organism>
<sequence>MITKDDDDVLREWLEDNLRFLSGLVLLDGSEASTTRHIVSKFLESCPSRAEDVYYMHEQEVALPGIKNDHTLRHIVHRRIRELYGQNSWIIIAHPDEFYYHDPRLVAALAEKQEADFVYWYSLQVLPHPGEEVHSDQPLVQQRFQHFHHNFNHTGAPFMEPRMFKDNPEVEYTDVHYPLPVTGLKKPFNHMGHNWEEALQMLAEAYAKKRALGLVEGYLQAPVLLHYKVTAVDPSRYIMRWYESSDETYRYPFWAHRTHFNDEGMTAPVGLSFNVNRAEGFFVETYENFQNCTRFTGCLQHEPWAMSEVFRAQRRWVLQRENDDHESYGTPTEAPVGQGSSATARRTDPVRAHGGSGARGKVLCRERRGGLAKGPRKASRGKAPLSGAGD</sequence>
<comment type="caution">
    <text evidence="2">The sequence shown here is derived from an EMBL/GenBank/DDBJ whole genome shotgun (WGS) entry which is preliminary data.</text>
</comment>
<proteinExistence type="predicted"/>
<evidence type="ECO:0000313" key="2">
    <source>
        <dbReference type="EMBL" id="KAK3262337.1"/>
    </source>
</evidence>
<feature type="region of interest" description="Disordered" evidence="1">
    <location>
        <begin position="321"/>
        <end position="390"/>
    </location>
</feature>
<evidence type="ECO:0000256" key="1">
    <source>
        <dbReference type="SAM" id="MobiDB-lite"/>
    </source>
</evidence>
<evidence type="ECO:0000313" key="3">
    <source>
        <dbReference type="Proteomes" id="UP001190700"/>
    </source>
</evidence>